<evidence type="ECO:0000313" key="1">
    <source>
        <dbReference type="EMBL" id="MBB6104020.1"/>
    </source>
</evidence>
<sequence length="38" mass="4116">MDAILLGTDIVGVSVALHLQARGVALHTKMRTGPNRRF</sequence>
<evidence type="ECO:0008006" key="3">
    <source>
        <dbReference type="Google" id="ProtNLM"/>
    </source>
</evidence>
<keyword evidence="2" id="KW-1185">Reference proteome</keyword>
<accession>A0A7W9U1E4</accession>
<gene>
    <name evidence="1" type="ORF">F4827_003879</name>
</gene>
<evidence type="ECO:0000313" key="2">
    <source>
        <dbReference type="Proteomes" id="UP000571554"/>
    </source>
</evidence>
<dbReference type="Proteomes" id="UP000571554">
    <property type="component" value="Unassembled WGS sequence"/>
</dbReference>
<protein>
    <recommendedName>
        <fullName evidence="3">FAD-dependent oxidoreductase</fullName>
    </recommendedName>
</protein>
<reference evidence="1 2" key="1">
    <citation type="submission" date="2020-08" db="EMBL/GenBank/DDBJ databases">
        <title>Above-ground endophytic microbial communities from plants in different locations in the United States.</title>
        <authorList>
            <person name="Frank C."/>
        </authorList>
    </citation>
    <scope>NUCLEOTIDE SEQUENCE [LARGE SCALE GENOMIC DNA]</scope>
    <source>
        <strain evidence="1 2">WP4_2_2</strain>
    </source>
</reference>
<name>A0A7W9U1E4_9BURK</name>
<dbReference type="AlphaFoldDB" id="A0A7W9U1E4"/>
<comment type="caution">
    <text evidence="1">The sequence shown here is derived from an EMBL/GenBank/DDBJ whole genome shotgun (WGS) entry which is preliminary data.</text>
</comment>
<dbReference type="EMBL" id="JACHBW010000011">
    <property type="protein sequence ID" value="MBB6104020.1"/>
    <property type="molecule type" value="Genomic_DNA"/>
</dbReference>
<organism evidence="1 2">
    <name type="scientific">Paraburkholderia bannensis</name>
    <dbReference type="NCBI Taxonomy" id="765414"/>
    <lineage>
        <taxon>Bacteria</taxon>
        <taxon>Pseudomonadati</taxon>
        <taxon>Pseudomonadota</taxon>
        <taxon>Betaproteobacteria</taxon>
        <taxon>Burkholderiales</taxon>
        <taxon>Burkholderiaceae</taxon>
        <taxon>Paraburkholderia</taxon>
    </lineage>
</organism>
<proteinExistence type="predicted"/>